<comment type="caution">
    <text evidence="2">The sequence shown here is derived from an EMBL/GenBank/DDBJ whole genome shotgun (WGS) entry which is preliminary data.</text>
</comment>
<dbReference type="EMBL" id="VSRR010101141">
    <property type="protein sequence ID" value="MPC95140.1"/>
    <property type="molecule type" value="Genomic_DNA"/>
</dbReference>
<evidence type="ECO:0000313" key="3">
    <source>
        <dbReference type="Proteomes" id="UP000324222"/>
    </source>
</evidence>
<keyword evidence="3" id="KW-1185">Reference proteome</keyword>
<accession>A0A5B7JEF8</accession>
<sequence>MTLAPPLPPLPPRHTTQHHHQRANDSGKGGGRIIESRTPQRTHCCFKKGLNYPASSLPPLPPACLPPFLPSAADSTCLAHLTTRCQGHFRVQAVRPGEMKHDLRELCLMP</sequence>
<evidence type="ECO:0000256" key="1">
    <source>
        <dbReference type="SAM" id="MobiDB-lite"/>
    </source>
</evidence>
<reference evidence="2 3" key="1">
    <citation type="submission" date="2019-05" db="EMBL/GenBank/DDBJ databases">
        <title>Another draft genome of Portunus trituberculatus and its Hox gene families provides insights of decapod evolution.</title>
        <authorList>
            <person name="Jeong J.-H."/>
            <person name="Song I."/>
            <person name="Kim S."/>
            <person name="Choi T."/>
            <person name="Kim D."/>
            <person name="Ryu S."/>
            <person name="Kim W."/>
        </authorList>
    </citation>
    <scope>NUCLEOTIDE SEQUENCE [LARGE SCALE GENOMIC DNA]</scope>
    <source>
        <tissue evidence="2">Muscle</tissue>
    </source>
</reference>
<organism evidence="2 3">
    <name type="scientific">Portunus trituberculatus</name>
    <name type="common">Swimming crab</name>
    <name type="synonym">Neptunus trituberculatus</name>
    <dbReference type="NCBI Taxonomy" id="210409"/>
    <lineage>
        <taxon>Eukaryota</taxon>
        <taxon>Metazoa</taxon>
        <taxon>Ecdysozoa</taxon>
        <taxon>Arthropoda</taxon>
        <taxon>Crustacea</taxon>
        <taxon>Multicrustacea</taxon>
        <taxon>Malacostraca</taxon>
        <taxon>Eumalacostraca</taxon>
        <taxon>Eucarida</taxon>
        <taxon>Decapoda</taxon>
        <taxon>Pleocyemata</taxon>
        <taxon>Brachyura</taxon>
        <taxon>Eubrachyura</taxon>
        <taxon>Portunoidea</taxon>
        <taxon>Portunidae</taxon>
        <taxon>Portuninae</taxon>
        <taxon>Portunus</taxon>
    </lineage>
</organism>
<dbReference type="AlphaFoldDB" id="A0A5B7JEF8"/>
<gene>
    <name evidence="2" type="ORF">E2C01_090336</name>
</gene>
<evidence type="ECO:0000313" key="2">
    <source>
        <dbReference type="EMBL" id="MPC95140.1"/>
    </source>
</evidence>
<name>A0A5B7JEF8_PORTR</name>
<feature type="region of interest" description="Disordered" evidence="1">
    <location>
        <begin position="1"/>
        <end position="35"/>
    </location>
</feature>
<feature type="compositionally biased region" description="Pro residues" evidence="1">
    <location>
        <begin position="1"/>
        <end position="12"/>
    </location>
</feature>
<proteinExistence type="predicted"/>
<dbReference type="Proteomes" id="UP000324222">
    <property type="component" value="Unassembled WGS sequence"/>
</dbReference>
<protein>
    <submittedName>
        <fullName evidence="2">Uncharacterized protein</fullName>
    </submittedName>
</protein>